<name>J4DPA6_THEOR</name>
<dbReference type="KEGG" id="tot:TOT_020001075"/>
<dbReference type="eggNOG" id="ENOG502SWHC">
    <property type="taxonomic scope" value="Eukaryota"/>
</dbReference>
<accession>J4DPA6</accession>
<dbReference type="OMA" id="YICSVNA"/>
<dbReference type="AlphaFoldDB" id="J4DPA6"/>
<dbReference type="EMBL" id="AP011947">
    <property type="protein sequence ID" value="BAM40369.1"/>
    <property type="molecule type" value="Genomic_DNA"/>
</dbReference>
<protein>
    <submittedName>
        <fullName evidence="1">Uncharacterized protein</fullName>
    </submittedName>
</protein>
<dbReference type="VEuPathDB" id="PiroplasmaDB:TOT_020001075"/>
<evidence type="ECO:0000313" key="1">
    <source>
        <dbReference type="EMBL" id="BAM40369.1"/>
    </source>
</evidence>
<proteinExistence type="predicted"/>
<keyword evidence="2" id="KW-1185">Reference proteome</keyword>
<sequence>MSDNSIQSADKAVLDKKMREFENAKTLLISSKRPKAFLIRTACELLAGGTEVLILSALGDAMGLCLQLQMLLVTKNAATTFKIETLLNKCANEKSKNPFYIPGLLVYMRKHPEFKGSRISPGYIVFSPKTANPTPLYETNPTEFVVSVDAGNPELSVGGAGVNGAFGSLFQEMGYDLNSFRTLFTDLLKHTRKLNNEDPTQFMATAEEPNNHVLFSLCRIPNDSSYFKHENEGVVFVTIFKNKFPHSNSHNLGFVYVVGPNGANYKTVDDFLDAVHKLGDNMVTALCDYNGTAKRETAKKLPRVTTCRLCLVSGGIYKHPEVTKLDVAKSLLNGVAEGYRHGPTPRFNFAYDEDVFRVVSTSYKYLVKDGLEI</sequence>
<dbReference type="OrthoDB" id="447602at2759"/>
<dbReference type="GeneID" id="20715166"/>
<evidence type="ECO:0000313" key="2">
    <source>
        <dbReference type="Proteomes" id="UP000003786"/>
    </source>
</evidence>
<organism evidence="1 2">
    <name type="scientific">Theileria orientalis strain Shintoku</name>
    <dbReference type="NCBI Taxonomy" id="869250"/>
    <lineage>
        <taxon>Eukaryota</taxon>
        <taxon>Sar</taxon>
        <taxon>Alveolata</taxon>
        <taxon>Apicomplexa</taxon>
        <taxon>Aconoidasida</taxon>
        <taxon>Piroplasmida</taxon>
        <taxon>Theileriidae</taxon>
        <taxon>Theileria</taxon>
    </lineage>
</organism>
<reference evidence="1 2" key="1">
    <citation type="journal article" date="2012" name="MBio">
        <title>Comparative genome analysis of three eukaryotic parasites with differing abilities to transform leukocytes reveals key mediators of Theileria-induced leukocyte transformation.</title>
        <authorList>
            <person name="Hayashida K."/>
            <person name="Hara Y."/>
            <person name="Abe T."/>
            <person name="Yamasaki C."/>
            <person name="Toyoda A."/>
            <person name="Kosuge T."/>
            <person name="Suzuki Y."/>
            <person name="Sato Y."/>
            <person name="Kawashima S."/>
            <person name="Katayama T."/>
            <person name="Wakaguri H."/>
            <person name="Inoue N."/>
            <person name="Homma K."/>
            <person name="Tada-Umezaki M."/>
            <person name="Yagi Y."/>
            <person name="Fujii Y."/>
            <person name="Habara T."/>
            <person name="Kanehisa M."/>
            <person name="Watanabe H."/>
            <person name="Ito K."/>
            <person name="Gojobori T."/>
            <person name="Sugawara H."/>
            <person name="Imanishi T."/>
            <person name="Weir W."/>
            <person name="Gardner M."/>
            <person name="Pain A."/>
            <person name="Shiels B."/>
            <person name="Hattori M."/>
            <person name="Nene V."/>
            <person name="Sugimoto C."/>
        </authorList>
    </citation>
    <scope>NUCLEOTIDE SEQUENCE [LARGE SCALE GENOMIC DNA]</scope>
    <source>
        <strain evidence="1 2">Shintoku</strain>
    </source>
</reference>
<gene>
    <name evidence="1" type="ORF">TOT_020001075</name>
</gene>
<dbReference type="RefSeq" id="XP_009690670.1">
    <property type="nucleotide sequence ID" value="XM_009692375.1"/>
</dbReference>
<dbReference type="Proteomes" id="UP000003786">
    <property type="component" value="Chromosome 2"/>
</dbReference>